<dbReference type="PROSITE" id="PS50031">
    <property type="entry name" value="EH"/>
    <property type="match status" value="1"/>
</dbReference>
<keyword evidence="9" id="KW-1185">Reference proteome</keyword>
<dbReference type="InterPro" id="IPR028662">
    <property type="entry name" value="SNX8/Mvp1"/>
</dbReference>
<dbReference type="InterPro" id="IPR036871">
    <property type="entry name" value="PX_dom_sf"/>
</dbReference>
<evidence type="ECO:0000256" key="6">
    <source>
        <dbReference type="SAM" id="MobiDB-lite"/>
    </source>
</evidence>
<dbReference type="SUPFAM" id="SSF64268">
    <property type="entry name" value="PX domain"/>
    <property type="match status" value="1"/>
</dbReference>
<dbReference type="Gene3D" id="3.30.1520.10">
    <property type="entry name" value="Phox-like domain"/>
    <property type="match status" value="1"/>
</dbReference>
<dbReference type="PANTHER" id="PTHR46571:SF1">
    <property type="entry name" value="SORTING NEXIN-8"/>
    <property type="match status" value="1"/>
</dbReference>
<sequence length="535" mass="61166">MAADLAFGSVPPYYREVYNIVCPTQESKVDRDMFVRLLMKSSLPKQTLSEIWDVVDSKQGYLTRNGLYKALALVALAQQGKSINEKILETYSDQELPKPSLGDLSDLKSLSIQVRREHNPNLLGYSYHELCDLDNIKVELAPEKRGLILKHNEYEVTSQAFKSTAMRRYNDFLAFQEMLLQRFPYRLVPRLPPKKMLGADREFIEARRKSLRRFLTLVSRHPVFRDSPILKFFFTFQGSDMQHKLKELFRGIPDEFMTSCLAAQAKDLVPLDTQLQFGNAKEQIRAMFSAFTKMKEMAERMARRSAEQASDMLLVCKELTYLSQDTPPSSAWACGNNDTWSDLKRGFKPLSVEFAGIADKCAQQSAREEDTVVEMMNLFLDLLTSFRDLCERHEKGVLKDHQTALARIGNMKKKKMTATIKGQEQAGTVEQLESRIIEQESEIMNMENRNYFSLHCLQMETQLIHANVEVIAEIFQLLVHIEVKGSREINSLWEDLQPKVNNLIPRDVSNATSNPGSPVTSPLASPTSERVLSFP</sequence>
<proteinExistence type="inferred from homology"/>
<keyword evidence="4" id="KW-0653">Protein transport</keyword>
<dbReference type="InterPro" id="IPR001683">
    <property type="entry name" value="PX_dom"/>
</dbReference>
<protein>
    <submittedName>
        <fullName evidence="10">Sorting nexin-8-like</fullName>
    </submittedName>
</protein>
<dbReference type="PROSITE" id="PS50195">
    <property type="entry name" value="PX"/>
    <property type="match status" value="1"/>
</dbReference>
<dbReference type="InterPro" id="IPR000261">
    <property type="entry name" value="EH_dom"/>
</dbReference>
<dbReference type="PANTHER" id="PTHR46571">
    <property type="entry name" value="SORTING NEXIN-8"/>
    <property type="match status" value="1"/>
</dbReference>
<evidence type="ECO:0000313" key="10">
    <source>
        <dbReference type="RefSeq" id="XP_006821836.1"/>
    </source>
</evidence>
<evidence type="ECO:0000256" key="4">
    <source>
        <dbReference type="ARBA" id="ARBA00022927"/>
    </source>
</evidence>
<evidence type="ECO:0000256" key="2">
    <source>
        <dbReference type="ARBA" id="ARBA00010883"/>
    </source>
</evidence>
<dbReference type="InterPro" id="IPR045734">
    <property type="entry name" value="Snx8_BAR_dom"/>
</dbReference>
<feature type="region of interest" description="Disordered" evidence="6">
    <location>
        <begin position="506"/>
        <end position="535"/>
    </location>
</feature>
<feature type="domain" description="PX" evidence="8">
    <location>
        <begin position="132"/>
        <end position="240"/>
    </location>
</feature>
<keyword evidence="5" id="KW-0472">Membrane</keyword>
<dbReference type="SMART" id="SM00312">
    <property type="entry name" value="PX"/>
    <property type="match status" value="1"/>
</dbReference>
<comment type="subcellular location">
    <subcellularLocation>
        <location evidence="1">Membrane</location>
        <topology evidence="1">Peripheral membrane protein</topology>
        <orientation evidence="1">Cytoplasmic side</orientation>
    </subcellularLocation>
</comment>
<dbReference type="CDD" id="cd06866">
    <property type="entry name" value="PX_SNX8_Mvp1p_like"/>
    <property type="match status" value="1"/>
</dbReference>
<dbReference type="SUPFAM" id="SSF47473">
    <property type="entry name" value="EF-hand"/>
    <property type="match status" value="1"/>
</dbReference>
<dbReference type="Gene3D" id="1.20.1270.60">
    <property type="entry name" value="Arfaptin homology (AH) domain/BAR domain"/>
    <property type="match status" value="1"/>
</dbReference>
<dbReference type="RefSeq" id="XP_006821836.1">
    <property type="nucleotide sequence ID" value="XM_006821773.1"/>
</dbReference>
<evidence type="ECO:0000259" key="7">
    <source>
        <dbReference type="PROSITE" id="PS50031"/>
    </source>
</evidence>
<dbReference type="GeneID" id="100376129"/>
<name>A0ABM0MP95_SACKO</name>
<evidence type="ECO:0000256" key="1">
    <source>
        <dbReference type="ARBA" id="ARBA00004287"/>
    </source>
</evidence>
<evidence type="ECO:0000256" key="5">
    <source>
        <dbReference type="ARBA" id="ARBA00023136"/>
    </source>
</evidence>
<gene>
    <name evidence="10" type="primary">LOC100376129</name>
</gene>
<feature type="domain" description="EH" evidence="7">
    <location>
        <begin position="14"/>
        <end position="55"/>
    </location>
</feature>
<evidence type="ECO:0000259" key="8">
    <source>
        <dbReference type="PROSITE" id="PS50195"/>
    </source>
</evidence>
<organism evidence="9 10">
    <name type="scientific">Saccoglossus kowalevskii</name>
    <name type="common">Acorn worm</name>
    <dbReference type="NCBI Taxonomy" id="10224"/>
    <lineage>
        <taxon>Eukaryota</taxon>
        <taxon>Metazoa</taxon>
        <taxon>Hemichordata</taxon>
        <taxon>Enteropneusta</taxon>
        <taxon>Harrimaniidae</taxon>
        <taxon>Saccoglossus</taxon>
    </lineage>
</organism>
<dbReference type="Gene3D" id="1.10.238.10">
    <property type="entry name" value="EF-hand"/>
    <property type="match status" value="1"/>
</dbReference>
<dbReference type="InterPro" id="IPR035704">
    <property type="entry name" value="SNX8/Mvp1_PX"/>
</dbReference>
<dbReference type="Pfam" id="PF12763">
    <property type="entry name" value="EH"/>
    <property type="match status" value="1"/>
</dbReference>
<comment type="similarity">
    <text evidence="2">Belongs to the sorting nexin family.</text>
</comment>
<dbReference type="CDD" id="cd07597">
    <property type="entry name" value="BAR_SNX8"/>
    <property type="match status" value="1"/>
</dbReference>
<evidence type="ECO:0000256" key="3">
    <source>
        <dbReference type="ARBA" id="ARBA00022448"/>
    </source>
</evidence>
<evidence type="ECO:0000313" key="9">
    <source>
        <dbReference type="Proteomes" id="UP000694865"/>
    </source>
</evidence>
<reference evidence="10" key="1">
    <citation type="submission" date="2025-08" db="UniProtKB">
        <authorList>
            <consortium name="RefSeq"/>
        </authorList>
    </citation>
    <scope>IDENTIFICATION</scope>
    <source>
        <tissue evidence="10">Testes</tissue>
    </source>
</reference>
<dbReference type="InterPro" id="IPR011992">
    <property type="entry name" value="EF-hand-dom_pair"/>
</dbReference>
<dbReference type="Pfam" id="PF19566">
    <property type="entry name" value="Snx8_BAR_dom"/>
    <property type="match status" value="1"/>
</dbReference>
<keyword evidence="3" id="KW-0813">Transport</keyword>
<dbReference type="InterPro" id="IPR027267">
    <property type="entry name" value="AH/BAR_dom_sf"/>
</dbReference>
<dbReference type="Proteomes" id="UP000694865">
    <property type="component" value="Unplaced"/>
</dbReference>
<feature type="compositionally biased region" description="Polar residues" evidence="6">
    <location>
        <begin position="509"/>
        <end position="535"/>
    </location>
</feature>
<accession>A0ABM0MP95</accession>
<dbReference type="Pfam" id="PF00787">
    <property type="entry name" value="PX"/>
    <property type="match status" value="1"/>
</dbReference>